<dbReference type="InterPro" id="IPR004963">
    <property type="entry name" value="PAE/NOTUM"/>
</dbReference>
<keyword evidence="5" id="KW-0961">Cell wall biogenesis/degradation</keyword>
<keyword evidence="5" id="KW-0964">Secreted</keyword>
<keyword evidence="7" id="KW-1185">Reference proteome</keyword>
<evidence type="ECO:0000256" key="3">
    <source>
        <dbReference type="ARBA" id="ARBA00005784"/>
    </source>
</evidence>
<dbReference type="PANTHER" id="PTHR21562:SF98">
    <property type="entry name" value="PECTIN ACETYLESTERASE 3"/>
    <property type="match status" value="1"/>
</dbReference>
<evidence type="ECO:0000256" key="4">
    <source>
        <dbReference type="ARBA" id="ARBA00022512"/>
    </source>
</evidence>
<dbReference type="GO" id="GO:0071555">
    <property type="term" value="P:cell wall organization"/>
    <property type="evidence" value="ECO:0007669"/>
    <property type="project" value="UniProtKB-KW"/>
</dbReference>
<dbReference type="GO" id="GO:0009505">
    <property type="term" value="C:plant-type cell wall"/>
    <property type="evidence" value="ECO:0007669"/>
    <property type="project" value="TreeGrafter"/>
</dbReference>
<keyword evidence="5" id="KW-0732">Signal</keyword>
<dbReference type="EC" id="3.1.1.-" evidence="5"/>
<dbReference type="GO" id="GO:0052793">
    <property type="term" value="F:pectin acetylesterase activity"/>
    <property type="evidence" value="ECO:0007669"/>
    <property type="project" value="TreeGrafter"/>
</dbReference>
<name>A0AAP0PLQ1_9MAGN</name>
<dbReference type="EMBL" id="JBBNAE010000002">
    <property type="protein sequence ID" value="KAK9147174.1"/>
    <property type="molecule type" value="Genomic_DNA"/>
</dbReference>
<proteinExistence type="inferred from homology"/>
<dbReference type="Pfam" id="PF03283">
    <property type="entry name" value="PAE"/>
    <property type="match status" value="1"/>
</dbReference>
<comment type="function">
    <text evidence="1 5">Hydrolyzes acetyl esters in homogalacturonan regions of pectin. In type I primary cell wall, galacturonic acid residues of pectin can be acetylated at the O-2 and O-3 positions. Decreasing the degree of acetylation of pectin gels in vitro alters their physical properties.</text>
</comment>
<gene>
    <name evidence="6" type="ORF">Sjap_007077</name>
</gene>
<reference evidence="6 7" key="1">
    <citation type="submission" date="2024-01" db="EMBL/GenBank/DDBJ databases">
        <title>Genome assemblies of Stephania.</title>
        <authorList>
            <person name="Yang L."/>
        </authorList>
    </citation>
    <scope>NUCLEOTIDE SEQUENCE [LARGE SCALE GENOMIC DNA]</scope>
    <source>
        <strain evidence="6">QJT</strain>
        <tissue evidence="6">Leaf</tissue>
    </source>
</reference>
<keyword evidence="4 5" id="KW-0134">Cell wall</keyword>
<comment type="subcellular location">
    <subcellularLocation>
        <location evidence="2 5">Secreted</location>
        <location evidence="2 5">Cell wall</location>
    </subcellularLocation>
</comment>
<dbReference type="AlphaFoldDB" id="A0AAP0PLQ1"/>
<feature type="chain" id="PRO_5042671638" description="Pectin acetylesterase" evidence="5">
    <location>
        <begin position="24"/>
        <end position="295"/>
    </location>
</feature>
<comment type="similarity">
    <text evidence="3 5">Belongs to the pectinacetylesterase family.</text>
</comment>
<keyword evidence="5" id="KW-0378">Hydrolase</keyword>
<feature type="signal peptide" evidence="5">
    <location>
        <begin position="1"/>
        <end position="23"/>
    </location>
</feature>
<evidence type="ECO:0000256" key="2">
    <source>
        <dbReference type="ARBA" id="ARBA00004191"/>
    </source>
</evidence>
<evidence type="ECO:0000256" key="1">
    <source>
        <dbReference type="ARBA" id="ARBA00003534"/>
    </source>
</evidence>
<dbReference type="Proteomes" id="UP001417504">
    <property type="component" value="Unassembled WGS sequence"/>
</dbReference>
<sequence>MNEVRGALVFLVVVVGSSGGAKSSPVRLGVVLRDEYDLLSTATAITRNLSRRSSGLDLMVGLTLIPSAVPKGAVCLDGSLPGYHLHPGFGSGNNSWLIQLEGGGWCNTIQNCVSRKNTRLGSSKYMEKALPFVGILSDKPDENPDLYNWNRVKLRYCDGASFSGEGHNETSQLYFRGKRIWLAGMEDLMAKGMHNADQALLSGQSAGALASMLRCDEFRQLFPATIRVKCLSDAGLFLDASQMLDAVDGFSKSKKNGVFINSCFAHVQTERKGMWFAYDSPMIGDKLQLLSAVLL</sequence>
<evidence type="ECO:0000313" key="7">
    <source>
        <dbReference type="Proteomes" id="UP001417504"/>
    </source>
</evidence>
<evidence type="ECO:0000313" key="6">
    <source>
        <dbReference type="EMBL" id="KAK9147174.1"/>
    </source>
</evidence>
<organism evidence="6 7">
    <name type="scientific">Stephania japonica</name>
    <dbReference type="NCBI Taxonomy" id="461633"/>
    <lineage>
        <taxon>Eukaryota</taxon>
        <taxon>Viridiplantae</taxon>
        <taxon>Streptophyta</taxon>
        <taxon>Embryophyta</taxon>
        <taxon>Tracheophyta</taxon>
        <taxon>Spermatophyta</taxon>
        <taxon>Magnoliopsida</taxon>
        <taxon>Ranunculales</taxon>
        <taxon>Menispermaceae</taxon>
        <taxon>Menispermoideae</taxon>
        <taxon>Cissampelideae</taxon>
        <taxon>Stephania</taxon>
    </lineage>
</organism>
<evidence type="ECO:0000256" key="5">
    <source>
        <dbReference type="RuleBase" id="RU363114"/>
    </source>
</evidence>
<protein>
    <recommendedName>
        <fullName evidence="5">Pectin acetylesterase</fullName>
        <ecNumber evidence="5">3.1.1.-</ecNumber>
    </recommendedName>
</protein>
<dbReference type="PANTHER" id="PTHR21562">
    <property type="entry name" value="NOTUM-RELATED"/>
    <property type="match status" value="1"/>
</dbReference>
<comment type="caution">
    <text evidence="6">The sequence shown here is derived from an EMBL/GenBank/DDBJ whole genome shotgun (WGS) entry which is preliminary data.</text>
</comment>
<accession>A0AAP0PLQ1</accession>